<sequence length="67" mass="7784">MNKERRTFDVEFKKMAVELHMSGKTSTVVGEELGIGPDLVRRWTREFKFGEKQSFPGKGKQHLTDEQ</sequence>
<evidence type="ECO:0000313" key="2">
    <source>
        <dbReference type="Proteomes" id="UP000027821"/>
    </source>
</evidence>
<name>A0A074LIW2_9BACT</name>
<dbReference type="Pfam" id="PF01527">
    <property type="entry name" value="HTH_Tnp_1"/>
    <property type="match status" value="1"/>
</dbReference>
<dbReference type="GO" id="GO:0006313">
    <property type="term" value="P:DNA transposition"/>
    <property type="evidence" value="ECO:0007669"/>
    <property type="project" value="InterPro"/>
</dbReference>
<dbReference type="GO" id="GO:0004803">
    <property type="term" value="F:transposase activity"/>
    <property type="evidence" value="ECO:0007669"/>
    <property type="project" value="InterPro"/>
</dbReference>
<proteinExistence type="predicted"/>
<comment type="caution">
    <text evidence="1">The sequence shown here is derived from an EMBL/GenBank/DDBJ whole genome shotgun (WGS) entry which is preliminary data.</text>
</comment>
<dbReference type="Proteomes" id="UP000027821">
    <property type="component" value="Unassembled WGS sequence"/>
</dbReference>
<dbReference type="STRING" id="1048983.EL17_09445"/>
<keyword evidence="2" id="KW-1185">Reference proteome</keyword>
<organism evidence="1 2">
    <name type="scientific">Anditalea andensis</name>
    <dbReference type="NCBI Taxonomy" id="1048983"/>
    <lineage>
        <taxon>Bacteria</taxon>
        <taxon>Pseudomonadati</taxon>
        <taxon>Bacteroidota</taxon>
        <taxon>Cytophagia</taxon>
        <taxon>Cytophagales</taxon>
        <taxon>Cytophagaceae</taxon>
        <taxon>Anditalea</taxon>
    </lineage>
</organism>
<dbReference type="InterPro" id="IPR002514">
    <property type="entry name" value="Transposase_8"/>
</dbReference>
<dbReference type="EMBL" id="JMIH01000018">
    <property type="protein sequence ID" value="KEO73732.1"/>
    <property type="molecule type" value="Genomic_DNA"/>
</dbReference>
<evidence type="ECO:0008006" key="3">
    <source>
        <dbReference type="Google" id="ProtNLM"/>
    </source>
</evidence>
<dbReference type="eggNOG" id="COG2963">
    <property type="taxonomic scope" value="Bacteria"/>
</dbReference>
<protein>
    <recommendedName>
        <fullName evidence="3">Transposase</fullName>
    </recommendedName>
</protein>
<dbReference type="RefSeq" id="WP_035073597.1">
    <property type="nucleotide sequence ID" value="NZ_JMIH01000018.1"/>
</dbReference>
<reference evidence="1 2" key="1">
    <citation type="submission" date="2014-04" db="EMBL/GenBank/DDBJ databases">
        <title>Characterization and application of a salt tolerant electro-active bacterium.</title>
        <authorList>
            <person name="Yang L."/>
            <person name="Wei S."/>
            <person name="Tay Q.X.M."/>
        </authorList>
    </citation>
    <scope>NUCLEOTIDE SEQUENCE [LARGE SCALE GENOMIC DNA]</scope>
    <source>
        <strain evidence="1 2">LY1</strain>
    </source>
</reference>
<evidence type="ECO:0000313" key="1">
    <source>
        <dbReference type="EMBL" id="KEO73732.1"/>
    </source>
</evidence>
<accession>A0A074LIW2</accession>
<dbReference type="AlphaFoldDB" id="A0A074LIW2"/>
<feature type="non-terminal residue" evidence="1">
    <location>
        <position position="67"/>
    </location>
</feature>
<gene>
    <name evidence="1" type="ORF">EL17_09445</name>
</gene>
<dbReference type="InterPro" id="IPR009057">
    <property type="entry name" value="Homeodomain-like_sf"/>
</dbReference>
<dbReference type="GO" id="GO:0003677">
    <property type="term" value="F:DNA binding"/>
    <property type="evidence" value="ECO:0007669"/>
    <property type="project" value="InterPro"/>
</dbReference>
<dbReference type="SUPFAM" id="SSF46689">
    <property type="entry name" value="Homeodomain-like"/>
    <property type="match status" value="1"/>
</dbReference>